<accession>C0NIR5</accession>
<dbReference type="GeneID" id="69035338"/>
<dbReference type="STRING" id="447093.C0NIR5"/>
<feature type="compositionally biased region" description="Gly residues" evidence="1">
    <location>
        <begin position="675"/>
        <end position="687"/>
    </location>
</feature>
<dbReference type="VEuPathDB" id="FungiDB:I7I50_10811"/>
<evidence type="ECO:0000256" key="1">
    <source>
        <dbReference type="SAM" id="MobiDB-lite"/>
    </source>
</evidence>
<evidence type="ECO:0000313" key="3">
    <source>
        <dbReference type="Proteomes" id="UP000001631"/>
    </source>
</evidence>
<dbReference type="EMBL" id="GG663365">
    <property type="protein sequence ID" value="EEH08785.1"/>
    <property type="molecule type" value="Genomic_DNA"/>
</dbReference>
<sequence length="695" mass="76375">MTDQPYLNHTPLLHPRLPFFRRFELGSTVHFYKNEDIRLRVAASAEASYPDSIIANLDRSTLLGAIKSGDAWMFPKGGLELKIYIMIESPLHKLKVSIDGILKKLKTTIIESQLWHDLQISKVFDNDEILTTQEGVHSLNVVFEFQQKSEQFPQSKPPRMPYVLINTGSSTVDPPPTVLRIFLHNISIFFSFSSASSNNIQEGSFGDISSSNSSEDLSSMLQPQGGRPQDEMGCGRDDISIGGSQMTAWGDDDWMSLDYVSPFCSQQTSYHCRCGAISSLQTEPLEVPEATYQPFMKLLNSGFRTLLCRTGRQSTSNITRIIEIPGPSLQEFAPSLFVPGYDDRSRFIPMISKGIAAMLDNVPRPNAGTQLERAAIGSICSERNSEPYGTSNDFAHTKNTKSALKTLLWKSMQRRLFTPDAARQLPGVITPLKLKNNGASQNTIPAISLAHTTTIITGLINDQSPHADRISDTEWCFAKDSDILLADELDSENGDRNTYFTNLFQIQHPIQHPYCMGVTNPNYDGERDLPDNPNTAGKPSPSPPPIASSIHDDLDMLDDREQEATLITDIPDFPLLQITKSRPSSMSLTPVIRNTTTTTATATSKALISIPPSPPSSEMEILDPSSPVTIPEEFLLSLSSTHHGPHATITTAQASNFVDEILPKYFSPNESYGRSLGGGGGGDGCGTGDSEMLLL</sequence>
<protein>
    <submittedName>
        <fullName evidence="2">Uncharacterized protein</fullName>
    </submittedName>
</protein>
<evidence type="ECO:0000313" key="2">
    <source>
        <dbReference type="EMBL" id="EEH08785.1"/>
    </source>
</evidence>
<dbReference type="RefSeq" id="XP_045289266.1">
    <property type="nucleotide sequence ID" value="XM_045429371.1"/>
</dbReference>
<gene>
    <name evidence="2" type="ORF">HCBG_02322</name>
</gene>
<organism evidence="2 3">
    <name type="scientific">Ajellomyces capsulatus (strain G186AR / H82 / ATCC MYA-2454 / RMSCC 2432)</name>
    <name type="common">Darling's disease fungus</name>
    <name type="synonym">Histoplasma capsulatum</name>
    <dbReference type="NCBI Taxonomy" id="447093"/>
    <lineage>
        <taxon>Eukaryota</taxon>
        <taxon>Fungi</taxon>
        <taxon>Dikarya</taxon>
        <taxon>Ascomycota</taxon>
        <taxon>Pezizomycotina</taxon>
        <taxon>Eurotiomycetes</taxon>
        <taxon>Eurotiomycetidae</taxon>
        <taxon>Onygenales</taxon>
        <taxon>Ajellomycetaceae</taxon>
        <taxon>Histoplasma</taxon>
    </lineage>
</organism>
<feature type="region of interest" description="Disordered" evidence="1">
    <location>
        <begin position="521"/>
        <end position="551"/>
    </location>
</feature>
<dbReference type="InParanoid" id="C0NIR5"/>
<proteinExistence type="predicted"/>
<keyword evidence="3" id="KW-1185">Reference proteome</keyword>
<feature type="compositionally biased region" description="Low complexity" evidence="1">
    <location>
        <begin position="205"/>
        <end position="219"/>
    </location>
</feature>
<feature type="region of interest" description="Disordered" evidence="1">
    <location>
        <begin position="205"/>
        <end position="233"/>
    </location>
</feature>
<reference evidence="2" key="1">
    <citation type="submission" date="2009-02" db="EMBL/GenBank/DDBJ databases">
        <title>The Genome Sequence of Ajellomyces capsulatus strain G186AR.</title>
        <authorList>
            <consortium name="The Broad Institute Genome Sequencing Platform"/>
            <person name="Champion M."/>
            <person name="Cuomo C."/>
            <person name="Ma L.-J."/>
            <person name="Henn M.R."/>
            <person name="Sil A."/>
            <person name="Goldman B."/>
            <person name="Young S.K."/>
            <person name="Kodira C.D."/>
            <person name="Zeng Q."/>
            <person name="Koehrsen M."/>
            <person name="Alvarado L."/>
            <person name="Berlin A."/>
            <person name="Borenstein D."/>
            <person name="Chen Z."/>
            <person name="Engels R."/>
            <person name="Freedman E."/>
            <person name="Gellesch M."/>
            <person name="Goldberg J."/>
            <person name="Griggs A."/>
            <person name="Gujja S."/>
            <person name="Heiman D."/>
            <person name="Hepburn T."/>
            <person name="Howarth C."/>
            <person name="Jen D."/>
            <person name="Larson L."/>
            <person name="Lewis B."/>
            <person name="Mehta T."/>
            <person name="Park D."/>
            <person name="Pearson M."/>
            <person name="Roberts A."/>
            <person name="Saif S."/>
            <person name="Shea T."/>
            <person name="Shenoy N."/>
            <person name="Sisk P."/>
            <person name="Stolte C."/>
            <person name="Sykes S."/>
            <person name="Walk T."/>
            <person name="White J."/>
            <person name="Yandava C."/>
            <person name="Klein B."/>
            <person name="McEwen J.G."/>
            <person name="Puccia R."/>
            <person name="Goldman G.H."/>
            <person name="Felipe M.S."/>
            <person name="Nino-Vega G."/>
            <person name="San-Blas G."/>
            <person name="Taylor J."/>
            <person name="Mendoza L."/>
            <person name="Galagan J."/>
            <person name="Nusbaum C."/>
            <person name="Birren B."/>
        </authorList>
    </citation>
    <scope>NUCLEOTIDE SEQUENCE</scope>
    <source>
        <strain evidence="2">G186AR</strain>
    </source>
</reference>
<dbReference type="AlphaFoldDB" id="C0NIR5"/>
<name>C0NIR5_AJECG</name>
<dbReference type="Proteomes" id="UP000001631">
    <property type="component" value="Unassembled WGS sequence"/>
</dbReference>
<feature type="region of interest" description="Disordered" evidence="1">
    <location>
        <begin position="674"/>
        <end position="695"/>
    </location>
</feature>
<dbReference type="HOGENOM" id="CLU_430889_0_0_1"/>